<name>A0A6J6NM28_9ZZZZ</name>
<protein>
    <submittedName>
        <fullName evidence="1">Unannotated protein</fullName>
    </submittedName>
</protein>
<dbReference type="AlphaFoldDB" id="A0A6J6NM28"/>
<evidence type="ECO:0000313" key="1">
    <source>
        <dbReference type="EMBL" id="CAB4685878.1"/>
    </source>
</evidence>
<reference evidence="1" key="1">
    <citation type="submission" date="2020-05" db="EMBL/GenBank/DDBJ databases">
        <authorList>
            <person name="Chiriac C."/>
            <person name="Salcher M."/>
            <person name="Ghai R."/>
            <person name="Kavagutti S V."/>
        </authorList>
    </citation>
    <scope>NUCLEOTIDE SEQUENCE</scope>
</reference>
<gene>
    <name evidence="1" type="ORF">UFOPK2362_00692</name>
</gene>
<dbReference type="EMBL" id="CAEZXI010000067">
    <property type="protein sequence ID" value="CAB4685878.1"/>
    <property type="molecule type" value="Genomic_DNA"/>
</dbReference>
<proteinExistence type="predicted"/>
<accession>A0A6J6NM28</accession>
<organism evidence="1">
    <name type="scientific">freshwater metagenome</name>
    <dbReference type="NCBI Taxonomy" id="449393"/>
    <lineage>
        <taxon>unclassified sequences</taxon>
        <taxon>metagenomes</taxon>
        <taxon>ecological metagenomes</taxon>
    </lineage>
</organism>
<sequence length="45" mass="4739">MRSPGLIKPGAIVELYATAQGSVIAANSNEIFSGIRCNKRDATFA</sequence>